<name>A0A5E8GU66_ROSAD</name>
<sequence>MHTLTIVFGTDAPVAHSLGHSGEDIEQNGDGIVRNFAFKTKDEADALLLGLVTAKEWFENFDYVVLDEEER</sequence>
<reference evidence="1 2" key="1">
    <citation type="submission" date="2008-01" db="EMBL/GenBank/DDBJ databases">
        <authorList>
            <person name="Wagner-Dobler I."/>
            <person name="Ferriera S."/>
            <person name="Johnson J."/>
            <person name="Kravitz S."/>
            <person name="Beeson K."/>
            <person name="Sutton G."/>
            <person name="Rogers Y.-H."/>
            <person name="Friedman R."/>
            <person name="Frazier M."/>
            <person name="Venter J.C."/>
        </authorList>
    </citation>
    <scope>NUCLEOTIDE SEQUENCE [LARGE SCALE GENOMIC DNA]</scope>
    <source>
        <strain evidence="2">DSM 17067 / NCIMB 14079 / DFL-11</strain>
    </source>
</reference>
<proteinExistence type="predicted"/>
<evidence type="ECO:0000313" key="1">
    <source>
        <dbReference type="EMBL" id="EEE42872.1"/>
    </source>
</evidence>
<organism evidence="1 2">
    <name type="scientific">Roseibium alexandrii (strain DSM 17067 / NCIMB 14079 / DFL-11)</name>
    <name type="common">Labrenzia alexandrii</name>
    <dbReference type="NCBI Taxonomy" id="244592"/>
    <lineage>
        <taxon>Bacteria</taxon>
        <taxon>Pseudomonadati</taxon>
        <taxon>Pseudomonadota</taxon>
        <taxon>Alphaproteobacteria</taxon>
        <taxon>Hyphomicrobiales</taxon>
        <taxon>Stappiaceae</taxon>
        <taxon>Roseibium</taxon>
    </lineage>
</organism>
<protein>
    <submittedName>
        <fullName evidence="1">Uncharacterized protein</fullName>
    </submittedName>
</protein>
<dbReference type="Proteomes" id="UP000004703">
    <property type="component" value="Chromosome"/>
</dbReference>
<dbReference type="RefSeq" id="WP_008197478.1">
    <property type="nucleotide sequence ID" value="NZ_CM011002.1"/>
</dbReference>
<dbReference type="EMBL" id="ACCU02000003">
    <property type="protein sequence ID" value="EEE42872.1"/>
    <property type="molecule type" value="Genomic_DNA"/>
</dbReference>
<reference evidence="1 2" key="2">
    <citation type="submission" date="2013-04" db="EMBL/GenBank/DDBJ databases">
        <authorList>
            <person name="Fiebig A."/>
            <person name="Pradella S."/>
            <person name="Wagner-Doebler I."/>
        </authorList>
    </citation>
    <scope>NUCLEOTIDE SEQUENCE [LARGE SCALE GENOMIC DNA]</scope>
    <source>
        <strain evidence="2">DSM 17067 / NCIMB 14079 / DFL-11</strain>
    </source>
</reference>
<dbReference type="AlphaFoldDB" id="A0A5E8GU66"/>
<accession>A0A5E8GU66</accession>
<gene>
    <name evidence="1" type="ORF">SADFL11_PLAS44</name>
</gene>
<comment type="caution">
    <text evidence="1">The sequence shown here is derived from an EMBL/GenBank/DDBJ whole genome shotgun (WGS) entry which is preliminary data.</text>
</comment>
<evidence type="ECO:0000313" key="2">
    <source>
        <dbReference type="Proteomes" id="UP000004703"/>
    </source>
</evidence>